<feature type="signal peptide" evidence="9">
    <location>
        <begin position="1"/>
        <end position="18"/>
    </location>
</feature>
<comment type="subcellular location">
    <subcellularLocation>
        <location evidence="1">Cytoplasm</location>
        <location evidence="1">Cytoskeleton</location>
    </subcellularLocation>
</comment>
<sequence>MFAKLVLFSLVFSLSLFAQEGGFLEKGDQAYQSFNNKQALDFYQKAVSDDNTSYEAAWKLSRAYVDVGETLEGDAREDYYKKAEKYARKAVEIKNDGSNGHLYLAIALGRVALDASAKQRIKMSKEIRKEAELAIKLDPNNDLAYHVLGRWHRKISNLSWIEKGFADMFLGGVPKDASNQAAVENFKKAIELKPDYINHHLELGITYEMMDQTDLARKEFEKCLSLPVSSAKDKEHKEKARELLNDL</sequence>
<name>A0A7V1LNJ0_CALAY</name>
<comment type="caution">
    <text evidence="10">The sequence shown here is derived from an EMBL/GenBank/DDBJ whole genome shotgun (WGS) entry which is preliminary data.</text>
</comment>
<accession>A0A7V1LNJ0</accession>
<protein>
    <recommendedName>
        <fullName evidence="7">Regulator of microtubule dynamics protein 1</fullName>
    </recommendedName>
    <alternativeName>
        <fullName evidence="8">Protein FAM82B</fullName>
    </alternativeName>
</protein>
<dbReference type="Pfam" id="PF21033">
    <property type="entry name" value="RMD1-3"/>
    <property type="match status" value="1"/>
</dbReference>
<dbReference type="EMBL" id="DRLD01000301">
    <property type="protein sequence ID" value="HED11170.1"/>
    <property type="molecule type" value="Genomic_DNA"/>
</dbReference>
<dbReference type="AlphaFoldDB" id="A0A7V1LNJ0"/>
<evidence type="ECO:0000256" key="6">
    <source>
        <dbReference type="ARBA" id="ARBA00023212"/>
    </source>
</evidence>
<evidence type="ECO:0000256" key="7">
    <source>
        <dbReference type="ARBA" id="ARBA00039966"/>
    </source>
</evidence>
<proteinExistence type="predicted"/>
<dbReference type="PANTHER" id="PTHR16056">
    <property type="entry name" value="REGULATOR OF MICROTUBULE DYNAMICS PROTEIN"/>
    <property type="match status" value="1"/>
</dbReference>
<evidence type="ECO:0000256" key="5">
    <source>
        <dbReference type="ARBA" id="ARBA00022803"/>
    </source>
</evidence>
<feature type="chain" id="PRO_5030924453" description="Regulator of microtubule dynamics protein 1" evidence="9">
    <location>
        <begin position="19"/>
        <end position="247"/>
    </location>
</feature>
<evidence type="ECO:0000313" key="10">
    <source>
        <dbReference type="EMBL" id="HED11170.1"/>
    </source>
</evidence>
<organism evidence="10">
    <name type="scientific">Caldithrix abyssi</name>
    <dbReference type="NCBI Taxonomy" id="187145"/>
    <lineage>
        <taxon>Bacteria</taxon>
        <taxon>Pseudomonadati</taxon>
        <taxon>Calditrichota</taxon>
        <taxon>Calditrichia</taxon>
        <taxon>Calditrichales</taxon>
        <taxon>Calditrichaceae</taxon>
        <taxon>Caldithrix</taxon>
    </lineage>
</organism>
<dbReference type="GO" id="GO:0097431">
    <property type="term" value="C:mitotic spindle pole"/>
    <property type="evidence" value="ECO:0007669"/>
    <property type="project" value="TreeGrafter"/>
</dbReference>
<evidence type="ECO:0000256" key="3">
    <source>
        <dbReference type="ARBA" id="ARBA00022490"/>
    </source>
</evidence>
<keyword evidence="5" id="KW-0802">TPR repeat</keyword>
<evidence type="ECO:0000256" key="8">
    <source>
        <dbReference type="ARBA" id="ARBA00041958"/>
    </source>
</evidence>
<evidence type="ECO:0000256" key="2">
    <source>
        <dbReference type="ARBA" id="ARBA00011375"/>
    </source>
</evidence>
<reference evidence="10" key="1">
    <citation type="journal article" date="2020" name="mSystems">
        <title>Genome- and Community-Level Interaction Insights into Carbon Utilization and Element Cycling Functions of Hydrothermarchaeota in Hydrothermal Sediment.</title>
        <authorList>
            <person name="Zhou Z."/>
            <person name="Liu Y."/>
            <person name="Xu W."/>
            <person name="Pan J."/>
            <person name="Luo Z.H."/>
            <person name="Li M."/>
        </authorList>
    </citation>
    <scope>NUCLEOTIDE SEQUENCE [LARGE SCALE GENOMIC DNA]</scope>
    <source>
        <strain evidence="10">HyVt-456</strain>
    </source>
</reference>
<dbReference type="Proteomes" id="UP000886005">
    <property type="component" value="Unassembled WGS sequence"/>
</dbReference>
<dbReference type="PANTHER" id="PTHR16056:SF16">
    <property type="entry name" value="REGULATOR OF MICROTUBULE DYNAMICS PROTEIN 1"/>
    <property type="match status" value="1"/>
</dbReference>
<dbReference type="GO" id="GO:0008017">
    <property type="term" value="F:microtubule binding"/>
    <property type="evidence" value="ECO:0007669"/>
    <property type="project" value="TreeGrafter"/>
</dbReference>
<dbReference type="InterPro" id="IPR011990">
    <property type="entry name" value="TPR-like_helical_dom_sf"/>
</dbReference>
<keyword evidence="9" id="KW-0732">Signal</keyword>
<keyword evidence="6" id="KW-0206">Cytoskeleton</keyword>
<evidence type="ECO:0000256" key="9">
    <source>
        <dbReference type="SAM" id="SignalP"/>
    </source>
</evidence>
<keyword evidence="4" id="KW-0677">Repeat</keyword>
<dbReference type="GO" id="GO:0005737">
    <property type="term" value="C:cytoplasm"/>
    <property type="evidence" value="ECO:0007669"/>
    <property type="project" value="TreeGrafter"/>
</dbReference>
<dbReference type="SUPFAM" id="SSF48452">
    <property type="entry name" value="TPR-like"/>
    <property type="match status" value="1"/>
</dbReference>
<evidence type="ECO:0000256" key="1">
    <source>
        <dbReference type="ARBA" id="ARBA00004245"/>
    </source>
</evidence>
<keyword evidence="3" id="KW-0963">Cytoplasm</keyword>
<dbReference type="Gene3D" id="1.25.40.10">
    <property type="entry name" value="Tetratricopeptide repeat domain"/>
    <property type="match status" value="2"/>
</dbReference>
<comment type="subunit">
    <text evidence="2">Interacts with microtubules.</text>
</comment>
<evidence type="ECO:0000256" key="4">
    <source>
        <dbReference type="ARBA" id="ARBA00022737"/>
    </source>
</evidence>
<dbReference type="InterPro" id="IPR049039">
    <property type="entry name" value="RMD1-3_a_helical_rpt"/>
</dbReference>
<dbReference type="GO" id="GO:0005876">
    <property type="term" value="C:spindle microtubule"/>
    <property type="evidence" value="ECO:0007669"/>
    <property type="project" value="TreeGrafter"/>
</dbReference>
<gene>
    <name evidence="10" type="ORF">ENJ10_10825</name>
</gene>